<evidence type="ECO:0000313" key="2">
    <source>
        <dbReference type="Proteomes" id="UP000054375"/>
    </source>
</evidence>
<evidence type="ECO:0000313" key="1">
    <source>
        <dbReference type="EMBL" id="KUN60499.1"/>
    </source>
</evidence>
<name>A0A101RRQ3_9ACTN</name>
<dbReference type="AlphaFoldDB" id="A0A101RRQ3"/>
<protein>
    <submittedName>
        <fullName evidence="1">Uncharacterized protein</fullName>
    </submittedName>
</protein>
<proteinExistence type="predicted"/>
<keyword evidence="2" id="KW-1185">Reference proteome</keyword>
<organism evidence="1 2">
    <name type="scientific">Streptomyces griseorubiginosus</name>
    <dbReference type="NCBI Taxonomy" id="67304"/>
    <lineage>
        <taxon>Bacteria</taxon>
        <taxon>Bacillati</taxon>
        <taxon>Actinomycetota</taxon>
        <taxon>Actinomycetes</taxon>
        <taxon>Kitasatosporales</taxon>
        <taxon>Streptomycetaceae</taxon>
        <taxon>Streptomyces</taxon>
    </lineage>
</organism>
<dbReference type="Proteomes" id="UP000054375">
    <property type="component" value="Unassembled WGS sequence"/>
</dbReference>
<reference evidence="1 2" key="1">
    <citation type="submission" date="2015-10" db="EMBL/GenBank/DDBJ databases">
        <title>Draft genome sequence of Streptomyces griseorubiginosus DSM 40469, type strain for the species Streptomyces griseorubiginosus.</title>
        <authorList>
            <person name="Ruckert C."/>
            <person name="Winkler A."/>
            <person name="Kalinowski J."/>
            <person name="Kampfer P."/>
            <person name="Glaeser S."/>
        </authorList>
    </citation>
    <scope>NUCLEOTIDE SEQUENCE [LARGE SCALE GENOMIC DNA]</scope>
    <source>
        <strain evidence="1 2">DSM 40469</strain>
    </source>
</reference>
<dbReference type="EMBL" id="LMWV01000031">
    <property type="protein sequence ID" value="KUN60499.1"/>
    <property type="molecule type" value="Genomic_DNA"/>
</dbReference>
<gene>
    <name evidence="1" type="ORF">AQJ54_35290</name>
</gene>
<accession>A0A101RRQ3</accession>
<comment type="caution">
    <text evidence="1">The sequence shown here is derived from an EMBL/GenBank/DDBJ whole genome shotgun (WGS) entry which is preliminary data.</text>
</comment>
<sequence length="118" mass="12158">MQLSELVALVLGDLSVGAPAIPAVSFSPLDEGLVEVLLTDEDGMGVGFGVDPALPEAEILHALADRIPDAYVELYRTGLPLVPSTERPARADVVDGVAVWTDPAGGGWSCPVGGHRTA</sequence>
<dbReference type="RefSeq" id="WP_062244502.1">
    <property type="nucleotide sequence ID" value="NZ_JBPJFL010000001.1"/>
</dbReference>